<dbReference type="Proteomes" id="UP000276133">
    <property type="component" value="Unassembled WGS sequence"/>
</dbReference>
<dbReference type="EMBL" id="REGN01001548">
    <property type="protein sequence ID" value="RNA33947.1"/>
    <property type="molecule type" value="Genomic_DNA"/>
</dbReference>
<comment type="caution">
    <text evidence="1">The sequence shown here is derived from an EMBL/GenBank/DDBJ whole genome shotgun (WGS) entry which is preliminary data.</text>
</comment>
<keyword evidence="2" id="KW-1185">Reference proteome</keyword>
<organism evidence="1 2">
    <name type="scientific">Brachionus plicatilis</name>
    <name type="common">Marine rotifer</name>
    <name type="synonym">Brachionus muelleri</name>
    <dbReference type="NCBI Taxonomy" id="10195"/>
    <lineage>
        <taxon>Eukaryota</taxon>
        <taxon>Metazoa</taxon>
        <taxon>Spiralia</taxon>
        <taxon>Gnathifera</taxon>
        <taxon>Rotifera</taxon>
        <taxon>Eurotatoria</taxon>
        <taxon>Monogononta</taxon>
        <taxon>Pseudotrocha</taxon>
        <taxon>Ploima</taxon>
        <taxon>Brachionidae</taxon>
        <taxon>Brachionus</taxon>
    </lineage>
</organism>
<evidence type="ECO:0000313" key="1">
    <source>
        <dbReference type="EMBL" id="RNA33947.1"/>
    </source>
</evidence>
<evidence type="ECO:0000313" key="2">
    <source>
        <dbReference type="Proteomes" id="UP000276133"/>
    </source>
</evidence>
<proteinExistence type="predicted"/>
<accession>A0A3M7SE75</accession>
<dbReference type="AlphaFoldDB" id="A0A3M7SE75"/>
<sequence>MNFSQKFKINSVNEEWCNIQNGFSVNVDQKNEESAALFKQNISSKQKEIHNLLITDILEHRLTKSNFDLSSRIESSMAPNSEQISQDVLGHVHELIHHLYMSFDIRNLHKLLTSYKVLQIYDSHRLRHSNQWFDLCNSIRLVKSQEDMRSSLIKNLTKNISQYDFEITGNHIELRVYENEQTDRFSKTETDQDEYFNRESIELNPSTDFLIDNLVDNTSPEYTDSVILLLINRSYILNDLMKFLDDKYFFLFTENFKYSSYLFSNLQFN</sequence>
<name>A0A3M7SE75_BRAPC</name>
<protein>
    <submittedName>
        <fullName evidence="1">Uncharacterized protein</fullName>
    </submittedName>
</protein>
<reference evidence="1 2" key="1">
    <citation type="journal article" date="2018" name="Sci. Rep.">
        <title>Genomic signatures of local adaptation to the degree of environmental predictability in rotifers.</title>
        <authorList>
            <person name="Franch-Gras L."/>
            <person name="Hahn C."/>
            <person name="Garcia-Roger E.M."/>
            <person name="Carmona M.J."/>
            <person name="Serra M."/>
            <person name="Gomez A."/>
        </authorList>
    </citation>
    <scope>NUCLEOTIDE SEQUENCE [LARGE SCALE GENOMIC DNA]</scope>
    <source>
        <strain evidence="1">HYR1</strain>
    </source>
</reference>
<gene>
    <name evidence="1" type="ORF">BpHYR1_021300</name>
</gene>